<dbReference type="RefSeq" id="WP_024732953.1">
    <property type="nucleotide sequence ID" value="NZ_BAABYU010000001.1"/>
</dbReference>
<evidence type="ECO:0000259" key="8">
    <source>
        <dbReference type="PROSITE" id="PS51330"/>
    </source>
</evidence>
<dbReference type="PIRSF" id="PIRSF000194">
    <property type="entry name" value="DHFR"/>
    <property type="match status" value="1"/>
</dbReference>
<dbReference type="GO" id="GO:0050661">
    <property type="term" value="F:NADP binding"/>
    <property type="evidence" value="ECO:0007669"/>
    <property type="project" value="InterPro"/>
</dbReference>
<comment type="pathway">
    <text evidence="1 7">Cofactor biosynthesis; tetrahydrofolate biosynthesis; 5,6,7,8-tetrahydrofolate from 7,8-dihydrofolate: step 1/1.</text>
</comment>
<evidence type="ECO:0000256" key="1">
    <source>
        <dbReference type="ARBA" id="ARBA00004903"/>
    </source>
</evidence>
<dbReference type="PROSITE" id="PS51330">
    <property type="entry name" value="DHFR_2"/>
    <property type="match status" value="1"/>
</dbReference>
<dbReference type="GeneID" id="97193182"/>
<dbReference type="GO" id="GO:0046654">
    <property type="term" value="P:tetrahydrofolate biosynthetic process"/>
    <property type="evidence" value="ECO:0007669"/>
    <property type="project" value="UniProtKB-UniPathway"/>
</dbReference>
<evidence type="ECO:0000256" key="3">
    <source>
        <dbReference type="ARBA" id="ARBA00012856"/>
    </source>
</evidence>
<dbReference type="Pfam" id="PF00186">
    <property type="entry name" value="DHFR_1"/>
    <property type="match status" value="1"/>
</dbReference>
<evidence type="ECO:0000256" key="5">
    <source>
        <dbReference type="ARBA" id="ARBA00022857"/>
    </source>
</evidence>
<dbReference type="PANTHER" id="PTHR48069:SF3">
    <property type="entry name" value="DIHYDROFOLATE REDUCTASE"/>
    <property type="match status" value="1"/>
</dbReference>
<comment type="caution">
    <text evidence="9">The sequence shown here is derived from an EMBL/GenBank/DDBJ whole genome shotgun (WGS) entry which is preliminary data.</text>
</comment>
<evidence type="ECO:0000256" key="4">
    <source>
        <dbReference type="ARBA" id="ARBA00022563"/>
    </source>
</evidence>
<keyword evidence="10" id="KW-1185">Reference proteome</keyword>
<gene>
    <name evidence="9" type="ORF">DW016_10655</name>
</gene>
<sequence length="170" mass="19934">MNLIVAVDENWAIGNRNKLLVSIPADMKFFREMTKGNVVVMGRKTMESFPGGQPLKKRTNIVLSRDESYQVKDAVVVHSLEELLEQLKSFPEESIYVIGGESIYRMLLPYCKEAYITRIRHSYAADTYFPDLDADPEWELEDESEEQTYFDLEYVFTRYRRKQAEKKLDN</sequence>
<dbReference type="Proteomes" id="UP000261080">
    <property type="component" value="Unassembled WGS sequence"/>
</dbReference>
<dbReference type="AlphaFoldDB" id="A0A3E3K150"/>
<comment type="function">
    <text evidence="7">Key enzyme in folate metabolism. Catalyzes an essential reaction for de novo glycine and purine synthesis, and for DNA precursor synthesis.</text>
</comment>
<evidence type="ECO:0000313" key="10">
    <source>
        <dbReference type="Proteomes" id="UP000261080"/>
    </source>
</evidence>
<dbReference type="OrthoDB" id="9804315at2"/>
<feature type="domain" description="DHFR" evidence="8">
    <location>
        <begin position="1"/>
        <end position="161"/>
    </location>
</feature>
<evidence type="ECO:0000313" key="9">
    <source>
        <dbReference type="EMBL" id="RGE86503.1"/>
    </source>
</evidence>
<proteinExistence type="inferred from homology"/>
<protein>
    <recommendedName>
        <fullName evidence="3 7">Dihydrofolate reductase</fullName>
        <ecNumber evidence="3 7">1.5.1.3</ecNumber>
    </recommendedName>
</protein>
<reference evidence="9 10" key="1">
    <citation type="submission" date="2018-08" db="EMBL/GenBank/DDBJ databases">
        <title>A genome reference for cultivated species of the human gut microbiota.</title>
        <authorList>
            <person name="Zou Y."/>
            <person name="Xue W."/>
            <person name="Luo G."/>
        </authorList>
    </citation>
    <scope>NUCLEOTIDE SEQUENCE [LARGE SCALE GENOMIC DNA]</scope>
    <source>
        <strain evidence="9 10">AF37-2AT</strain>
    </source>
</reference>
<dbReference type="CDD" id="cd00209">
    <property type="entry name" value="DHFR"/>
    <property type="match status" value="1"/>
</dbReference>
<dbReference type="InterPro" id="IPR024072">
    <property type="entry name" value="DHFR-like_dom_sf"/>
</dbReference>
<evidence type="ECO:0000256" key="7">
    <source>
        <dbReference type="PIRNR" id="PIRNR000194"/>
    </source>
</evidence>
<keyword evidence="5 7" id="KW-0521">NADP</keyword>
<dbReference type="GO" id="GO:0046452">
    <property type="term" value="P:dihydrofolate metabolic process"/>
    <property type="evidence" value="ECO:0007669"/>
    <property type="project" value="TreeGrafter"/>
</dbReference>
<dbReference type="PANTHER" id="PTHR48069">
    <property type="entry name" value="DIHYDROFOLATE REDUCTASE"/>
    <property type="match status" value="1"/>
</dbReference>
<dbReference type="PRINTS" id="PR00070">
    <property type="entry name" value="DHFR"/>
</dbReference>
<dbReference type="UniPathway" id="UPA00077">
    <property type="reaction ID" value="UER00158"/>
</dbReference>
<evidence type="ECO:0000256" key="2">
    <source>
        <dbReference type="ARBA" id="ARBA00009539"/>
    </source>
</evidence>
<dbReference type="Gene3D" id="3.40.430.10">
    <property type="entry name" value="Dihydrofolate Reductase, subunit A"/>
    <property type="match status" value="1"/>
</dbReference>
<dbReference type="InterPro" id="IPR001796">
    <property type="entry name" value="DHFR_dom"/>
</dbReference>
<comment type="catalytic activity">
    <reaction evidence="7">
        <text>(6S)-5,6,7,8-tetrahydrofolate + NADP(+) = 7,8-dihydrofolate + NADPH + H(+)</text>
        <dbReference type="Rhea" id="RHEA:15009"/>
        <dbReference type="ChEBI" id="CHEBI:15378"/>
        <dbReference type="ChEBI" id="CHEBI:57451"/>
        <dbReference type="ChEBI" id="CHEBI:57453"/>
        <dbReference type="ChEBI" id="CHEBI:57783"/>
        <dbReference type="ChEBI" id="CHEBI:58349"/>
        <dbReference type="EC" id="1.5.1.3"/>
    </reaction>
</comment>
<dbReference type="EMBL" id="QVLX01000005">
    <property type="protein sequence ID" value="RGE86503.1"/>
    <property type="molecule type" value="Genomic_DNA"/>
</dbReference>
<dbReference type="GO" id="GO:0046655">
    <property type="term" value="P:folic acid metabolic process"/>
    <property type="evidence" value="ECO:0007669"/>
    <property type="project" value="TreeGrafter"/>
</dbReference>
<accession>A0A3E3K150</accession>
<keyword evidence="4 7" id="KW-0554">One-carbon metabolism</keyword>
<organism evidence="9 10">
    <name type="scientific">Sellimonas intestinalis</name>
    <dbReference type="NCBI Taxonomy" id="1653434"/>
    <lineage>
        <taxon>Bacteria</taxon>
        <taxon>Bacillati</taxon>
        <taxon>Bacillota</taxon>
        <taxon>Clostridia</taxon>
        <taxon>Lachnospirales</taxon>
        <taxon>Lachnospiraceae</taxon>
        <taxon>Sellimonas</taxon>
    </lineage>
</organism>
<name>A0A3E3K150_9FIRM</name>
<dbReference type="GO" id="GO:0004146">
    <property type="term" value="F:dihydrofolate reductase activity"/>
    <property type="evidence" value="ECO:0007669"/>
    <property type="project" value="UniProtKB-EC"/>
</dbReference>
<comment type="similarity">
    <text evidence="2 7">Belongs to the dihydrofolate reductase family.</text>
</comment>
<dbReference type="SUPFAM" id="SSF53597">
    <property type="entry name" value="Dihydrofolate reductase-like"/>
    <property type="match status" value="1"/>
</dbReference>
<keyword evidence="6 7" id="KW-0560">Oxidoreductase</keyword>
<dbReference type="EC" id="1.5.1.3" evidence="3 7"/>
<dbReference type="InterPro" id="IPR012259">
    <property type="entry name" value="DHFR"/>
</dbReference>
<evidence type="ECO:0000256" key="6">
    <source>
        <dbReference type="ARBA" id="ARBA00023002"/>
    </source>
</evidence>
<dbReference type="GO" id="GO:0006730">
    <property type="term" value="P:one-carbon metabolic process"/>
    <property type="evidence" value="ECO:0007669"/>
    <property type="project" value="UniProtKB-KW"/>
</dbReference>